<evidence type="ECO:0000313" key="3">
    <source>
        <dbReference type="Proteomes" id="UP000252008"/>
    </source>
</evidence>
<keyword evidence="3" id="KW-1185">Reference proteome</keyword>
<dbReference type="STRING" id="39692.BST38_14910"/>
<proteinExistence type="predicted"/>
<accession>A0A375YRF7</accession>
<reference evidence="2 3" key="1">
    <citation type="submission" date="2018-05" db="EMBL/GenBank/DDBJ databases">
        <authorList>
            <consortium name="IHU Genomes"/>
        </authorList>
    </citation>
    <scope>NUCLEOTIDE SEQUENCE [LARGE SCALE GENOMIC DNA]</scope>
    <source>
        <strain evidence="2 3">P7335</strain>
    </source>
</reference>
<feature type="transmembrane region" description="Helical" evidence="1">
    <location>
        <begin position="128"/>
        <end position="149"/>
    </location>
</feature>
<evidence type="ECO:0000313" key="2">
    <source>
        <dbReference type="EMBL" id="SRX83706.1"/>
    </source>
</evidence>
<dbReference type="EMBL" id="UEGS01000001">
    <property type="protein sequence ID" value="SRX83706.1"/>
    <property type="molecule type" value="Genomic_DNA"/>
</dbReference>
<dbReference type="InterPro" id="IPR046291">
    <property type="entry name" value="DUF6328"/>
</dbReference>
<dbReference type="RefSeq" id="WP_083144101.1">
    <property type="nucleotide sequence ID" value="NZ_MVID01000012.1"/>
</dbReference>
<feature type="transmembrane region" description="Helical" evidence="1">
    <location>
        <begin position="102"/>
        <end position="122"/>
    </location>
</feature>
<organism evidence="2 3">
    <name type="scientific">Mycolicibacterium parafortuitum</name>
    <name type="common">Mycobacterium parafortuitum</name>
    <dbReference type="NCBI Taxonomy" id="39692"/>
    <lineage>
        <taxon>Bacteria</taxon>
        <taxon>Bacillati</taxon>
        <taxon>Actinomycetota</taxon>
        <taxon>Actinomycetes</taxon>
        <taxon>Mycobacteriales</taxon>
        <taxon>Mycobacteriaceae</taxon>
        <taxon>Mycolicibacterium</taxon>
    </lineage>
</organism>
<dbReference type="Pfam" id="PF19853">
    <property type="entry name" value="DUF6328"/>
    <property type="match status" value="1"/>
</dbReference>
<dbReference type="Proteomes" id="UP000252008">
    <property type="component" value="Unassembled WGS sequence"/>
</dbReference>
<dbReference type="AlphaFoldDB" id="A0A375YRF7"/>
<evidence type="ECO:0000256" key="1">
    <source>
        <dbReference type="SAM" id="Phobius"/>
    </source>
</evidence>
<sequence>MGPGQPPRRHETETERLDRNWASLLQELRVVQTGVQLLTGFLLTLPFQQRFDILDDGMQVVYLVTVCAAVGSTVLLIAPVAMHRLLFRRHRLAVLVAAAHRCAYAGLLLLAVALTGMTVIIFDAVAGLWAAVVAGGCALVLFVMFWWLLPISMRTGPQQAPAP</sequence>
<name>A0A375YRF7_MYCPF</name>
<keyword evidence="1" id="KW-1133">Transmembrane helix</keyword>
<keyword evidence="1" id="KW-0472">Membrane</keyword>
<feature type="transmembrane region" description="Helical" evidence="1">
    <location>
        <begin position="60"/>
        <end position="81"/>
    </location>
</feature>
<gene>
    <name evidence="2" type="ORF">MPP7335_05488</name>
</gene>
<keyword evidence="1" id="KW-0812">Transmembrane</keyword>
<evidence type="ECO:0008006" key="4">
    <source>
        <dbReference type="Google" id="ProtNLM"/>
    </source>
</evidence>
<protein>
    <recommendedName>
        <fullName evidence="4">Sodium:proton antiporter</fullName>
    </recommendedName>
</protein>